<evidence type="ECO:0000313" key="1">
    <source>
        <dbReference type="EMBL" id="GAA5816057.1"/>
    </source>
</evidence>
<dbReference type="Proteomes" id="UP001473302">
    <property type="component" value="Unassembled WGS sequence"/>
</dbReference>
<keyword evidence="2" id="KW-1185">Reference proteome</keyword>
<name>A0ABP9ZAE0_9FUNG</name>
<reference evidence="1 2" key="1">
    <citation type="submission" date="2024-04" db="EMBL/GenBank/DDBJ databases">
        <title>genome sequences of Mucor flavus KT1a and Helicostylum pulchrum KT1b strains isolated from the surface of a dry-aged beef.</title>
        <authorList>
            <person name="Toyotome T."/>
            <person name="Hosono M."/>
            <person name="Torimaru M."/>
            <person name="Fukuda K."/>
            <person name="Mikami N."/>
        </authorList>
    </citation>
    <scope>NUCLEOTIDE SEQUENCE [LARGE SCALE GENOMIC DNA]</scope>
    <source>
        <strain evidence="1 2">KT1a</strain>
    </source>
</reference>
<proteinExistence type="predicted"/>
<accession>A0ABP9ZAE0</accession>
<evidence type="ECO:0008006" key="3">
    <source>
        <dbReference type="Google" id="ProtNLM"/>
    </source>
</evidence>
<dbReference type="EMBL" id="BAABUK010000029">
    <property type="protein sequence ID" value="GAA5816057.1"/>
    <property type="molecule type" value="Genomic_DNA"/>
</dbReference>
<protein>
    <recommendedName>
        <fullName evidence="3">Transposase Tc1-like domain-containing protein</fullName>
    </recommendedName>
</protein>
<comment type="caution">
    <text evidence="1">The sequence shown here is derived from an EMBL/GenBank/DDBJ whole genome shotgun (WGS) entry which is preliminary data.</text>
</comment>
<evidence type="ECO:0000313" key="2">
    <source>
        <dbReference type="Proteomes" id="UP001473302"/>
    </source>
</evidence>
<organism evidence="1 2">
    <name type="scientific">Mucor flavus</name>
    <dbReference type="NCBI Taxonomy" id="439312"/>
    <lineage>
        <taxon>Eukaryota</taxon>
        <taxon>Fungi</taxon>
        <taxon>Fungi incertae sedis</taxon>
        <taxon>Mucoromycota</taxon>
        <taxon>Mucoromycotina</taxon>
        <taxon>Mucoromycetes</taxon>
        <taxon>Mucorales</taxon>
        <taxon>Mucorineae</taxon>
        <taxon>Mucoraceae</taxon>
        <taxon>Mucor</taxon>
    </lineage>
</organism>
<sequence>MWDDEKILRPHQMEPQVQEDDGGVLFWSCITAKGPGYGATIIDGTVNSEEYVKILDTLDHFDLMSLSGIRKSLRQMGFKAKRKFKANFVSNKNKRRRLAWAKKHKHYTVDQWRQLLFQNADAQLLLASKVTNKRIKEAEEVLIFTAVDCIQEHHPYRWDGQYSCGFDNLLSSLSPNSTLDITNSSTGSQLNYVNSIEKAKPLLCNYRSALFCPKRMVFGIMSKWSSVSIRDVPKIFTYSSELPVTSTIVAL</sequence>
<gene>
    <name evidence="1" type="ORF">MFLAVUS_009579</name>
</gene>